<dbReference type="InterPro" id="IPR045864">
    <property type="entry name" value="aa-tRNA-synth_II/BPL/LPL"/>
</dbReference>
<sequence length="465" mass="51956">MDADDIRRIYLDFMVERGHVVIPRAPLIPRDDPTTLFTGSGMQPLLPYLLGADHPAGTRLTDSQTCLRAQDIDEVGDNRHTTFFEMLGNWSLGDYFKAEQLPQVWEFLTDRVGLDPNRIYVSCFSGDPEHGIAKDTESAAIWTRLFTAAGVSADQVDLDTEEHGGEVGNQGARIAFYGSKNWWCRGGHAQDMPVGEPGGPDSEMFYLFPQIEHDPAYGAHCHQNCDCGRYLEIGNSVFMEYVRTETGFAPLPRRNVDFGGGLARIAAASIDSPDVFRINLLWPIVAKLEELSGRSYDTDTVAMRVIADHLRGATFLAVDGVRPSNKEQGYVMRRLIRRAIRYAFDLGLQQNFFAEIIPTVSGMYTQDYPEVAQRAESVVGVLVKEEKAFRRTLNKGIKQLRGYKDGIGGAELFVLYDTFGFPVELSTEEARAKGIALAENWRADFDEKMAEQRARSQAATRMKIG</sequence>
<dbReference type="CDD" id="cd00673">
    <property type="entry name" value="AlaRS_core"/>
    <property type="match status" value="1"/>
</dbReference>
<dbReference type="KEGG" id="nml:Namu_5171"/>
<dbReference type="AlphaFoldDB" id="C8XC46"/>
<keyword evidence="6" id="KW-0067">ATP-binding</keyword>
<dbReference type="OrthoDB" id="9803884at2"/>
<dbReference type="PRINTS" id="PR00980">
    <property type="entry name" value="TRNASYNTHALA"/>
</dbReference>
<dbReference type="PANTHER" id="PTHR11777:SF9">
    <property type="entry name" value="ALANINE--TRNA LIGASE, CYTOPLASMIC"/>
    <property type="match status" value="1"/>
</dbReference>
<protein>
    <recommendedName>
        <fullName evidence="2">alanine--tRNA ligase</fullName>
        <ecNumber evidence="2">6.1.1.7</ecNumber>
    </recommendedName>
</protein>
<keyword evidence="8" id="KW-0648">Protein biosynthesis</keyword>
<evidence type="ECO:0000256" key="9">
    <source>
        <dbReference type="ARBA" id="ARBA00023146"/>
    </source>
</evidence>
<dbReference type="InterPro" id="IPR018164">
    <property type="entry name" value="Ala-tRNA-synth_IIc_N"/>
</dbReference>
<dbReference type="GO" id="GO:0005524">
    <property type="term" value="F:ATP binding"/>
    <property type="evidence" value="ECO:0007669"/>
    <property type="project" value="UniProtKB-KW"/>
</dbReference>
<evidence type="ECO:0000256" key="1">
    <source>
        <dbReference type="ARBA" id="ARBA00008226"/>
    </source>
</evidence>
<evidence type="ECO:0000256" key="4">
    <source>
        <dbReference type="ARBA" id="ARBA00022598"/>
    </source>
</evidence>
<dbReference type="InterPro" id="IPR018162">
    <property type="entry name" value="Ala-tRNA-ligase_IIc_anticod-bd"/>
</dbReference>
<keyword evidence="9" id="KW-0030">Aminoacyl-tRNA synthetase</keyword>
<evidence type="ECO:0000259" key="10">
    <source>
        <dbReference type="PROSITE" id="PS50860"/>
    </source>
</evidence>
<dbReference type="EC" id="6.1.1.7" evidence="2"/>
<evidence type="ECO:0000313" key="11">
    <source>
        <dbReference type="EMBL" id="ACV81440.1"/>
    </source>
</evidence>
<dbReference type="InParanoid" id="C8XC46"/>
<organism evidence="11 12">
    <name type="scientific">Nakamurella multipartita (strain ATCC 700099 / DSM 44233 / CIP 104796 / JCM 9543 / NBRC 105858 / Y-104)</name>
    <name type="common">Microsphaera multipartita</name>
    <dbReference type="NCBI Taxonomy" id="479431"/>
    <lineage>
        <taxon>Bacteria</taxon>
        <taxon>Bacillati</taxon>
        <taxon>Actinomycetota</taxon>
        <taxon>Actinomycetes</taxon>
        <taxon>Nakamurellales</taxon>
        <taxon>Nakamurellaceae</taxon>
        <taxon>Nakamurella</taxon>
    </lineage>
</organism>
<dbReference type="InterPro" id="IPR002318">
    <property type="entry name" value="Ala-tRNA-lgiase_IIc"/>
</dbReference>
<dbReference type="SUPFAM" id="SSF55681">
    <property type="entry name" value="Class II aaRS and biotin synthetases"/>
    <property type="match status" value="1"/>
</dbReference>
<dbReference type="Gene3D" id="3.30.930.10">
    <property type="entry name" value="Bira Bifunctional Protein, Domain 2"/>
    <property type="match status" value="1"/>
</dbReference>
<keyword evidence="5" id="KW-0547">Nucleotide-binding</keyword>
<dbReference type="RefSeq" id="WP_015750247.1">
    <property type="nucleotide sequence ID" value="NC_013235.1"/>
</dbReference>
<dbReference type="GO" id="GO:0005829">
    <property type="term" value="C:cytosol"/>
    <property type="evidence" value="ECO:0007669"/>
    <property type="project" value="TreeGrafter"/>
</dbReference>
<keyword evidence="12" id="KW-1185">Reference proteome</keyword>
<comment type="similarity">
    <text evidence="1">Belongs to the class-II aminoacyl-tRNA synthetase family.</text>
</comment>
<keyword evidence="4 11" id="KW-0436">Ligase</keyword>
<evidence type="ECO:0000256" key="2">
    <source>
        <dbReference type="ARBA" id="ARBA00013168"/>
    </source>
</evidence>
<reference evidence="11 12" key="2">
    <citation type="journal article" date="2010" name="Stand. Genomic Sci.">
        <title>Complete genome sequence of Nakamurella multipartita type strain (Y-104).</title>
        <authorList>
            <person name="Tice H."/>
            <person name="Mayilraj S."/>
            <person name="Sims D."/>
            <person name="Lapidus A."/>
            <person name="Nolan M."/>
            <person name="Lucas S."/>
            <person name="Glavina Del Rio T."/>
            <person name="Copeland A."/>
            <person name="Cheng J.F."/>
            <person name="Meincke L."/>
            <person name="Bruce D."/>
            <person name="Goodwin L."/>
            <person name="Pitluck S."/>
            <person name="Ivanova N."/>
            <person name="Mavromatis K."/>
            <person name="Ovchinnikova G."/>
            <person name="Pati A."/>
            <person name="Chen A."/>
            <person name="Palaniappan K."/>
            <person name="Land M."/>
            <person name="Hauser L."/>
            <person name="Chang Y.J."/>
            <person name="Jeffries C.D."/>
            <person name="Detter J.C."/>
            <person name="Brettin T."/>
            <person name="Rohde M."/>
            <person name="Goker M."/>
            <person name="Bristow J."/>
            <person name="Eisen J.A."/>
            <person name="Markowitz V."/>
            <person name="Hugenholtz P."/>
            <person name="Kyrpides N.C."/>
            <person name="Klenk H.P."/>
            <person name="Chen F."/>
        </authorList>
    </citation>
    <scope>NUCLEOTIDE SEQUENCE [LARGE SCALE GENOMIC DNA]</scope>
    <source>
        <strain evidence="12">ATCC 700099 / DSM 44233 / CIP 104796 / JCM 9543 / NBRC 105858 / Y-104</strain>
    </source>
</reference>
<dbReference type="GO" id="GO:0000049">
    <property type="term" value="F:tRNA binding"/>
    <property type="evidence" value="ECO:0007669"/>
    <property type="project" value="UniProtKB-KW"/>
</dbReference>
<dbReference type="EMBL" id="CP001737">
    <property type="protein sequence ID" value="ACV81440.1"/>
    <property type="molecule type" value="Genomic_DNA"/>
</dbReference>
<evidence type="ECO:0000256" key="8">
    <source>
        <dbReference type="ARBA" id="ARBA00022917"/>
    </source>
</evidence>
<dbReference type="STRING" id="479431.Namu_5171"/>
<evidence type="ECO:0000256" key="5">
    <source>
        <dbReference type="ARBA" id="ARBA00022741"/>
    </source>
</evidence>
<dbReference type="HOGENOM" id="CLU_004485_0_3_11"/>
<dbReference type="eggNOG" id="COG0013">
    <property type="taxonomic scope" value="Bacteria"/>
</dbReference>
<dbReference type="SUPFAM" id="SSF101353">
    <property type="entry name" value="Putative anticodon-binding domain of alanyl-tRNA synthetase (AlaRS)"/>
    <property type="match status" value="1"/>
</dbReference>
<dbReference type="InterPro" id="IPR018165">
    <property type="entry name" value="Ala-tRNA-synth_IIc_core"/>
</dbReference>
<dbReference type="GO" id="GO:0002161">
    <property type="term" value="F:aminoacyl-tRNA deacylase activity"/>
    <property type="evidence" value="ECO:0007669"/>
    <property type="project" value="TreeGrafter"/>
</dbReference>
<evidence type="ECO:0000256" key="3">
    <source>
        <dbReference type="ARBA" id="ARBA00022555"/>
    </source>
</evidence>
<dbReference type="GO" id="GO:0006419">
    <property type="term" value="P:alanyl-tRNA aminoacylation"/>
    <property type="evidence" value="ECO:0007669"/>
    <property type="project" value="InterPro"/>
</dbReference>
<evidence type="ECO:0000256" key="6">
    <source>
        <dbReference type="ARBA" id="ARBA00022840"/>
    </source>
</evidence>
<dbReference type="GO" id="GO:0004813">
    <property type="term" value="F:alanine-tRNA ligase activity"/>
    <property type="evidence" value="ECO:0007669"/>
    <property type="project" value="UniProtKB-EC"/>
</dbReference>
<name>C8XC46_NAKMY</name>
<gene>
    <name evidence="11" type="ordered locus">Namu_5171</name>
</gene>
<dbReference type="PROSITE" id="PS50860">
    <property type="entry name" value="AA_TRNA_LIGASE_II_ALA"/>
    <property type="match status" value="1"/>
</dbReference>
<evidence type="ECO:0000256" key="7">
    <source>
        <dbReference type="ARBA" id="ARBA00022884"/>
    </source>
</evidence>
<dbReference type="Proteomes" id="UP000002218">
    <property type="component" value="Chromosome"/>
</dbReference>
<reference evidence="12" key="1">
    <citation type="submission" date="2009-09" db="EMBL/GenBank/DDBJ databases">
        <title>The complete genome of Nakamurella multipartita DSM 44233.</title>
        <authorList>
            <consortium name="US DOE Joint Genome Institute (JGI-PGF)"/>
            <person name="Lucas S."/>
            <person name="Copeland A."/>
            <person name="Lapidus A."/>
            <person name="Glavina del Rio T."/>
            <person name="Dalin E."/>
            <person name="Tice H."/>
            <person name="Bruce D."/>
            <person name="Goodwin L."/>
            <person name="Pitluck S."/>
            <person name="Kyrpides N."/>
            <person name="Mavromatis K."/>
            <person name="Ivanova N."/>
            <person name="Ovchinnikova G."/>
            <person name="Sims D."/>
            <person name="Meincke L."/>
            <person name="Brettin T."/>
            <person name="Detter J.C."/>
            <person name="Han C."/>
            <person name="Larimer F."/>
            <person name="Land M."/>
            <person name="Hauser L."/>
            <person name="Markowitz V."/>
            <person name="Cheng J.-F."/>
            <person name="Hugenholtz P."/>
            <person name="Woyke T."/>
            <person name="Wu D."/>
            <person name="Klenk H.-P."/>
            <person name="Eisen J.A."/>
        </authorList>
    </citation>
    <scope>NUCLEOTIDE SEQUENCE [LARGE SCALE GENOMIC DNA]</scope>
    <source>
        <strain evidence="12">ATCC 700099 / DSM 44233 / CIP 104796 / JCM 9543 / NBRC 105858 / Y-104</strain>
    </source>
</reference>
<feature type="domain" description="Alanyl-transfer RNA synthetases family profile" evidence="10">
    <location>
        <begin position="1"/>
        <end position="465"/>
    </location>
</feature>
<evidence type="ECO:0000313" key="12">
    <source>
        <dbReference type="Proteomes" id="UP000002218"/>
    </source>
</evidence>
<proteinExistence type="inferred from homology"/>
<keyword evidence="7" id="KW-0694">RNA-binding</keyword>
<keyword evidence="3" id="KW-0820">tRNA-binding</keyword>
<dbReference type="Pfam" id="PF01411">
    <property type="entry name" value="tRNA-synt_2c"/>
    <property type="match status" value="1"/>
</dbReference>
<accession>C8XC46</accession>
<dbReference type="InterPro" id="IPR050058">
    <property type="entry name" value="Ala-tRNA_ligase"/>
</dbReference>
<dbReference type="PANTHER" id="PTHR11777">
    <property type="entry name" value="ALANYL-TRNA SYNTHETASE"/>
    <property type="match status" value="1"/>
</dbReference>